<dbReference type="EMBL" id="BSXU01007525">
    <property type="protein sequence ID" value="GMG56394.1"/>
    <property type="molecule type" value="Genomic_DNA"/>
</dbReference>
<dbReference type="Proteomes" id="UP001165063">
    <property type="component" value="Unassembled WGS sequence"/>
</dbReference>
<keyword evidence="1 2" id="KW-0728">SH3 domain</keyword>
<sequence>MKKINKSLAIKIGPTLSYNKKPGKPHVVKFVTGSTAPANGDSYKSSTVTVREGLPASSTSKPKPKGKSILTNAISRYQNTLSLTGAANSVMPKNSSTSVSKPTISSRVTPSPVVNPRHVPPAPVTSNGFNSPASVPARTNVPTPSHNYGSTSASQQVPPRRTLDPSHHSLDPGRTAASAASSAYRPASRPSRNPVPPSAGSKPSKKPVPTAPRSRKKPPAPHPHAKPHPKPHPQPVSRPTQQQQQQQQSTPTPPPPPPPPPEPETPKWPLFEVQYDFPGAPNNPSALPVTKGTILYITQEAGGGWSLAKTRDETKEGWVPTAYIAPYTPPANGLPTPVTTPAPAAQQGAMANGLAAALLNKKQEESSMATDLAAAIRQKARRESDDEDDDDDDW</sequence>
<evidence type="ECO:0000313" key="6">
    <source>
        <dbReference type="Proteomes" id="UP001165063"/>
    </source>
</evidence>
<dbReference type="InterPro" id="IPR036028">
    <property type="entry name" value="SH3-like_dom_sf"/>
</dbReference>
<dbReference type="Gene3D" id="2.30.30.40">
    <property type="entry name" value="SH3 Domains"/>
    <property type="match status" value="1"/>
</dbReference>
<feature type="compositionally biased region" description="Polar residues" evidence="3">
    <location>
        <begin position="140"/>
        <end position="157"/>
    </location>
</feature>
<feature type="compositionally biased region" description="Polar residues" evidence="3">
    <location>
        <begin position="84"/>
        <end position="94"/>
    </location>
</feature>
<dbReference type="InterPro" id="IPR010926">
    <property type="entry name" value="Myosin_TH1"/>
</dbReference>
<dbReference type="AlphaFoldDB" id="A0A9W6Z919"/>
<feature type="compositionally biased region" description="Acidic residues" evidence="3">
    <location>
        <begin position="385"/>
        <end position="394"/>
    </location>
</feature>
<proteinExistence type="predicted"/>
<protein>
    <submittedName>
        <fullName evidence="5">Unnamed protein product</fullName>
    </submittedName>
</protein>
<dbReference type="SUPFAM" id="SSF50044">
    <property type="entry name" value="SH3-domain"/>
    <property type="match status" value="1"/>
</dbReference>
<dbReference type="GO" id="GO:0016459">
    <property type="term" value="C:myosin complex"/>
    <property type="evidence" value="ECO:0007669"/>
    <property type="project" value="InterPro"/>
</dbReference>
<evidence type="ECO:0000256" key="3">
    <source>
        <dbReference type="SAM" id="MobiDB-lite"/>
    </source>
</evidence>
<accession>A0A9W6Z919</accession>
<name>A0A9W6Z919_AMBMO</name>
<feature type="compositionally biased region" description="Basic residues" evidence="3">
    <location>
        <begin position="213"/>
        <end position="231"/>
    </location>
</feature>
<feature type="domain" description="SH3" evidence="4">
    <location>
        <begin position="266"/>
        <end position="329"/>
    </location>
</feature>
<dbReference type="OrthoDB" id="8783038at2759"/>
<feature type="compositionally biased region" description="Polar residues" evidence="3">
    <location>
        <begin position="32"/>
        <end position="49"/>
    </location>
</feature>
<feature type="compositionally biased region" description="Polar residues" evidence="3">
    <location>
        <begin position="124"/>
        <end position="133"/>
    </location>
</feature>
<organism evidence="5 6">
    <name type="scientific">Ambrosiozyma monospora</name>
    <name type="common">Yeast</name>
    <name type="synonym">Endomycopsis monosporus</name>
    <dbReference type="NCBI Taxonomy" id="43982"/>
    <lineage>
        <taxon>Eukaryota</taxon>
        <taxon>Fungi</taxon>
        <taxon>Dikarya</taxon>
        <taxon>Ascomycota</taxon>
        <taxon>Saccharomycotina</taxon>
        <taxon>Pichiomycetes</taxon>
        <taxon>Pichiales</taxon>
        <taxon>Pichiaceae</taxon>
        <taxon>Ambrosiozyma</taxon>
    </lineage>
</organism>
<keyword evidence="6" id="KW-1185">Reference proteome</keyword>
<feature type="compositionally biased region" description="Low complexity" evidence="3">
    <location>
        <begin position="95"/>
        <end position="106"/>
    </location>
</feature>
<feature type="compositionally biased region" description="Basic and acidic residues" evidence="3">
    <location>
        <begin position="161"/>
        <end position="171"/>
    </location>
</feature>
<dbReference type="PROSITE" id="PS50002">
    <property type="entry name" value="SH3"/>
    <property type="match status" value="1"/>
</dbReference>
<feature type="compositionally biased region" description="Low complexity" evidence="3">
    <location>
        <begin position="176"/>
        <end position="202"/>
    </location>
</feature>
<feature type="region of interest" description="Disordered" evidence="3">
    <location>
        <begin position="362"/>
        <end position="394"/>
    </location>
</feature>
<evidence type="ECO:0000256" key="1">
    <source>
        <dbReference type="ARBA" id="ARBA00022443"/>
    </source>
</evidence>
<dbReference type="InterPro" id="IPR001452">
    <property type="entry name" value="SH3_domain"/>
</dbReference>
<feature type="region of interest" description="Disordered" evidence="3">
    <location>
        <begin position="32"/>
        <end position="68"/>
    </location>
</feature>
<dbReference type="Pfam" id="PF06017">
    <property type="entry name" value="Myosin_TH1"/>
    <property type="match status" value="1"/>
</dbReference>
<dbReference type="GO" id="GO:0003774">
    <property type="term" value="F:cytoskeletal motor activity"/>
    <property type="evidence" value="ECO:0007669"/>
    <property type="project" value="InterPro"/>
</dbReference>
<evidence type="ECO:0000256" key="2">
    <source>
        <dbReference type="PROSITE-ProRule" id="PRU00192"/>
    </source>
</evidence>
<evidence type="ECO:0000259" key="4">
    <source>
        <dbReference type="PROSITE" id="PS50002"/>
    </source>
</evidence>
<dbReference type="Pfam" id="PF00018">
    <property type="entry name" value="SH3_1"/>
    <property type="match status" value="1"/>
</dbReference>
<feature type="region of interest" description="Disordered" evidence="3">
    <location>
        <begin position="84"/>
        <end position="284"/>
    </location>
</feature>
<comment type="caution">
    <text evidence="5">The sequence shown here is derived from an EMBL/GenBank/DDBJ whole genome shotgun (WGS) entry which is preliminary data.</text>
</comment>
<dbReference type="SMART" id="SM00326">
    <property type="entry name" value="SH3"/>
    <property type="match status" value="1"/>
</dbReference>
<feature type="compositionally biased region" description="Low complexity" evidence="3">
    <location>
        <begin position="235"/>
        <end position="250"/>
    </location>
</feature>
<evidence type="ECO:0000313" key="5">
    <source>
        <dbReference type="EMBL" id="GMG56394.1"/>
    </source>
</evidence>
<reference evidence="5" key="1">
    <citation type="submission" date="2023-04" db="EMBL/GenBank/DDBJ databases">
        <title>Ambrosiozyma monospora NBRC 1965.</title>
        <authorList>
            <person name="Ichikawa N."/>
            <person name="Sato H."/>
            <person name="Tonouchi N."/>
        </authorList>
    </citation>
    <scope>NUCLEOTIDE SEQUENCE</scope>
    <source>
        <strain evidence="5">NBRC 1965</strain>
    </source>
</reference>
<gene>
    <name evidence="5" type="ORF">Amon01_000846100</name>
</gene>
<feature type="compositionally biased region" description="Pro residues" evidence="3">
    <location>
        <begin position="251"/>
        <end position="263"/>
    </location>
</feature>